<dbReference type="PANTHER" id="PTHR33495:SF15">
    <property type="entry name" value="STAS DOMAIN-CONTAINING PROTEIN"/>
    <property type="match status" value="1"/>
</dbReference>
<dbReference type="Gene3D" id="3.30.750.24">
    <property type="entry name" value="STAS domain"/>
    <property type="match status" value="1"/>
</dbReference>
<feature type="domain" description="STAS" evidence="1">
    <location>
        <begin position="2"/>
        <end position="100"/>
    </location>
</feature>
<gene>
    <name evidence="2" type="ORF">DFP80_10978</name>
</gene>
<keyword evidence="3" id="KW-1185">Reference proteome</keyword>
<accession>A0A366J771</accession>
<proteinExistence type="predicted"/>
<dbReference type="PANTHER" id="PTHR33495">
    <property type="entry name" value="ANTI-SIGMA FACTOR ANTAGONIST TM_1081-RELATED-RELATED"/>
    <property type="match status" value="1"/>
</dbReference>
<dbReference type="RefSeq" id="WP_113917178.1">
    <property type="nucleotide sequence ID" value="NZ_QNSE01000009.1"/>
</dbReference>
<dbReference type="GO" id="GO:0043856">
    <property type="term" value="F:anti-sigma factor antagonist activity"/>
    <property type="evidence" value="ECO:0007669"/>
    <property type="project" value="TreeGrafter"/>
</dbReference>
<dbReference type="Proteomes" id="UP000252792">
    <property type="component" value="Unassembled WGS sequence"/>
</dbReference>
<dbReference type="CDD" id="cd07043">
    <property type="entry name" value="STAS_anti-anti-sigma_factors"/>
    <property type="match status" value="1"/>
</dbReference>
<dbReference type="PROSITE" id="PS50801">
    <property type="entry name" value="STAS"/>
    <property type="match status" value="1"/>
</dbReference>
<evidence type="ECO:0000313" key="3">
    <source>
        <dbReference type="Proteomes" id="UP000252792"/>
    </source>
</evidence>
<protein>
    <submittedName>
        <fullName evidence="2">Anti-anti-sigma factor</fullName>
    </submittedName>
</protein>
<reference evidence="2 3" key="1">
    <citation type="submission" date="2018-06" db="EMBL/GenBank/DDBJ databases">
        <title>Genomic Encyclopedia of Type Strains, Phase III (KMG-III): the genomes of soil and plant-associated and newly described type strains.</title>
        <authorList>
            <person name="Whitman W."/>
        </authorList>
    </citation>
    <scope>NUCLEOTIDE SEQUENCE [LARGE SCALE GENOMIC DNA]</scope>
    <source>
        <strain evidence="2 3">CECT 7377</strain>
    </source>
</reference>
<name>A0A366J771_9GAMM</name>
<dbReference type="Pfam" id="PF13466">
    <property type="entry name" value="STAS_2"/>
    <property type="match status" value="1"/>
</dbReference>
<dbReference type="SUPFAM" id="SSF52091">
    <property type="entry name" value="SpoIIaa-like"/>
    <property type="match status" value="1"/>
</dbReference>
<sequence>MVESFFDEVTGCLTILVKGRFDYSCHKIFKEAFTGVTKVKECRVDLAGVTYLDSSALGMLLLLRDHVGAENEEIRLVNVNSAVIDILKMANFHRLFDIAE</sequence>
<dbReference type="InterPro" id="IPR002645">
    <property type="entry name" value="STAS_dom"/>
</dbReference>
<evidence type="ECO:0000313" key="2">
    <source>
        <dbReference type="EMBL" id="RBP81778.1"/>
    </source>
</evidence>
<dbReference type="EMBL" id="QNSE01000009">
    <property type="protein sequence ID" value="RBP81778.1"/>
    <property type="molecule type" value="Genomic_DNA"/>
</dbReference>
<dbReference type="InterPro" id="IPR036513">
    <property type="entry name" value="STAS_dom_sf"/>
</dbReference>
<organism evidence="2 3">
    <name type="scientific">Marinomonas rhizomae</name>
    <dbReference type="NCBI Taxonomy" id="491948"/>
    <lineage>
        <taxon>Bacteria</taxon>
        <taxon>Pseudomonadati</taxon>
        <taxon>Pseudomonadota</taxon>
        <taxon>Gammaproteobacteria</taxon>
        <taxon>Oceanospirillales</taxon>
        <taxon>Oceanospirillaceae</taxon>
        <taxon>Marinomonas</taxon>
    </lineage>
</organism>
<dbReference type="OrthoDB" id="278639at2"/>
<evidence type="ECO:0000259" key="1">
    <source>
        <dbReference type="PROSITE" id="PS50801"/>
    </source>
</evidence>
<dbReference type="AlphaFoldDB" id="A0A366J771"/>
<comment type="caution">
    <text evidence="2">The sequence shown here is derived from an EMBL/GenBank/DDBJ whole genome shotgun (WGS) entry which is preliminary data.</text>
</comment>
<dbReference type="InterPro" id="IPR058548">
    <property type="entry name" value="MlaB-like_STAS"/>
</dbReference>